<evidence type="ECO:0000256" key="8">
    <source>
        <dbReference type="SAM" id="MobiDB-lite"/>
    </source>
</evidence>
<evidence type="ECO:0000256" key="1">
    <source>
        <dbReference type="ARBA" id="ARBA00004123"/>
    </source>
</evidence>
<evidence type="ECO:0000256" key="4">
    <source>
        <dbReference type="ARBA" id="ARBA00022771"/>
    </source>
</evidence>
<comment type="caution">
    <text evidence="10">The sequence shown here is derived from an EMBL/GenBank/DDBJ whole genome shotgun (WGS) entry which is preliminary data.</text>
</comment>
<keyword evidence="11" id="KW-1185">Reference proteome</keyword>
<evidence type="ECO:0000256" key="5">
    <source>
        <dbReference type="ARBA" id="ARBA00022833"/>
    </source>
</evidence>
<feature type="domain" description="C2H2-type" evidence="9">
    <location>
        <begin position="923"/>
        <end position="950"/>
    </location>
</feature>
<dbReference type="PANTHER" id="PTHR24376">
    <property type="entry name" value="ZINC FINGER PROTEIN"/>
    <property type="match status" value="1"/>
</dbReference>
<feature type="compositionally biased region" description="Acidic residues" evidence="8">
    <location>
        <begin position="224"/>
        <end position="234"/>
    </location>
</feature>
<dbReference type="Gene3D" id="3.30.160.60">
    <property type="entry name" value="Classic Zinc Finger"/>
    <property type="match status" value="3"/>
</dbReference>
<proteinExistence type="predicted"/>
<dbReference type="Proteomes" id="UP001627154">
    <property type="component" value="Unassembled WGS sequence"/>
</dbReference>
<evidence type="ECO:0000256" key="6">
    <source>
        <dbReference type="ARBA" id="ARBA00023242"/>
    </source>
</evidence>
<evidence type="ECO:0000256" key="3">
    <source>
        <dbReference type="ARBA" id="ARBA00022737"/>
    </source>
</evidence>
<evidence type="ECO:0000313" key="10">
    <source>
        <dbReference type="EMBL" id="KAL3395753.1"/>
    </source>
</evidence>
<feature type="compositionally biased region" description="Basic and acidic residues" evidence="8">
    <location>
        <begin position="374"/>
        <end position="385"/>
    </location>
</feature>
<feature type="compositionally biased region" description="Basic residues" evidence="8">
    <location>
        <begin position="88"/>
        <end position="97"/>
    </location>
</feature>
<dbReference type="SMART" id="SM00355">
    <property type="entry name" value="ZnF_C2H2"/>
    <property type="match status" value="16"/>
</dbReference>
<feature type="compositionally biased region" description="Polar residues" evidence="8">
    <location>
        <begin position="364"/>
        <end position="373"/>
    </location>
</feature>
<feature type="domain" description="C2H2-type" evidence="9">
    <location>
        <begin position="1132"/>
        <end position="1161"/>
    </location>
</feature>
<dbReference type="SMART" id="SM00451">
    <property type="entry name" value="ZnF_U1"/>
    <property type="match status" value="4"/>
</dbReference>
<dbReference type="InterPro" id="IPR003604">
    <property type="entry name" value="Matrin/U1-like-C_Znf_C2H2"/>
</dbReference>
<feature type="compositionally biased region" description="Acidic residues" evidence="8">
    <location>
        <begin position="260"/>
        <end position="271"/>
    </location>
</feature>
<feature type="region of interest" description="Disordered" evidence="8">
    <location>
        <begin position="978"/>
        <end position="1007"/>
    </location>
</feature>
<dbReference type="GO" id="GO:0008270">
    <property type="term" value="F:zinc ion binding"/>
    <property type="evidence" value="ECO:0007669"/>
    <property type="project" value="UniProtKB-KW"/>
</dbReference>
<keyword evidence="4 7" id="KW-0863">Zinc-finger</keyword>
<feature type="compositionally biased region" description="Polar residues" evidence="8">
    <location>
        <begin position="983"/>
        <end position="995"/>
    </location>
</feature>
<dbReference type="InterPro" id="IPR013087">
    <property type="entry name" value="Znf_C2H2_type"/>
</dbReference>
<dbReference type="GO" id="GO:0005634">
    <property type="term" value="C:nucleus"/>
    <property type="evidence" value="ECO:0007669"/>
    <property type="project" value="UniProtKB-SubCell"/>
</dbReference>
<dbReference type="SUPFAM" id="SSF57667">
    <property type="entry name" value="beta-beta-alpha zinc fingers"/>
    <property type="match status" value="2"/>
</dbReference>
<feature type="region of interest" description="Disordered" evidence="8">
    <location>
        <begin position="73"/>
        <end position="106"/>
    </location>
</feature>
<comment type="subcellular location">
    <subcellularLocation>
        <location evidence="1">Nucleus</location>
    </subcellularLocation>
</comment>
<gene>
    <name evidence="10" type="ORF">TKK_010285</name>
</gene>
<keyword evidence="5" id="KW-0862">Zinc</keyword>
<dbReference type="PROSITE" id="PS50157">
    <property type="entry name" value="ZINC_FINGER_C2H2_2"/>
    <property type="match status" value="2"/>
</dbReference>
<evidence type="ECO:0000256" key="2">
    <source>
        <dbReference type="ARBA" id="ARBA00022723"/>
    </source>
</evidence>
<evidence type="ECO:0000313" key="11">
    <source>
        <dbReference type="Proteomes" id="UP001627154"/>
    </source>
</evidence>
<evidence type="ECO:0000259" key="9">
    <source>
        <dbReference type="PROSITE" id="PS50157"/>
    </source>
</evidence>
<dbReference type="EMBL" id="JBJJXI010000078">
    <property type="protein sequence ID" value="KAL3395753.1"/>
    <property type="molecule type" value="Genomic_DNA"/>
</dbReference>
<keyword evidence="6" id="KW-0539">Nucleus</keyword>
<accession>A0ABD2WRN0</accession>
<keyword evidence="3" id="KW-0677">Repeat</keyword>
<reference evidence="10 11" key="1">
    <citation type="journal article" date="2024" name="bioRxiv">
        <title>A reference genome for Trichogramma kaykai: A tiny desert-dwelling parasitoid wasp with competing sex-ratio distorters.</title>
        <authorList>
            <person name="Culotta J."/>
            <person name="Lindsey A.R."/>
        </authorList>
    </citation>
    <scope>NUCLEOTIDE SEQUENCE [LARGE SCALE GENOMIC DNA]</scope>
    <source>
        <strain evidence="10 11">KSX58</strain>
    </source>
</reference>
<dbReference type="InterPro" id="IPR036236">
    <property type="entry name" value="Znf_C2H2_sf"/>
</dbReference>
<feature type="region of interest" description="Disordered" evidence="8">
    <location>
        <begin position="224"/>
        <end position="389"/>
    </location>
</feature>
<dbReference type="PANTHER" id="PTHR24376:SF216">
    <property type="entry name" value="ZINC FINGER PROTEIN 420-LIKE"/>
    <property type="match status" value="1"/>
</dbReference>
<protein>
    <recommendedName>
        <fullName evidence="9">C2H2-type domain-containing protein</fullName>
    </recommendedName>
</protein>
<sequence>MQNFEDDDDTHFCNKCHTTINGLSNYVRHRQEALCRSRTENKPPDYSCEPTTPSVSYPEILNADAFFNSLELQSSAKQSAPRSDGPRRSSRHRKRKTSSSEDKDYNKVKIHNLLPVDSELEDLGLPSLVGFSDIVPSPSTASNKVRIITTSDTSINKENNALKIDKNIKAREDEPQERESMWPNRDTTLTELADKGYPHHNEWTEYNYQQDLESEDDSFIDELVDDESDSDSDDSSTYPPRGFTGGKWKPELVTQGEEPMQYDEIESEDIDSDSRHPPSNYTGGKWKPLETSVHTGGKWKPSETSLQSAVKWKPSETPAQSGGKWKPSETITQSGGKWKPSEIPVQSGGKWKLPDLAGDKWKPSESSISLQKNAEQDLKDHEGKQTKQLANDTYDKLDLESKADDQDRGIGFWCHPCGRKLASQLLFERHLASDLHARRTNQGIDEVFPSISNPIKDRSQKLTTRQKSLTAIKISEETEKDKCLDIKKQQNEYLATKNDVQKSQREREKKVIICEVCKKRVLRIQIGKHLVSHYHCRVAAGLARTKENEDSAVTIKNHHGIVLENMRSIVHQCPFQCAPCRFYCNTEATFLRHWKSKEHKNIISKIEGNFSCSQCCFICDNNEAMELHLSEQSHRDVVSMINGSVPIVIHCLQALKCRTCSYRCRYNIEMREHAERASHEGSLSSMDEYQNRLICRICQFVGHSRIALQRHQLFNHKSDMLKSDDKETDSIQAGPYFCSFCWMTFDSREAGIVHRRTISHKETVKKAKAVDPASQVSRKCRFCNQVQSDLLEHKRHILQEHRQDCPKCAKCGQIFALSQELARHTRDAKCSSDKLAEVVDKTTEDVTKTRAGKLWNCDKCPFTSESKVDRLYHKALHEGFMEQESSSDRKCLKKLKCPVCDGTFAKMSLKDHIRAYHTQERPFTCPKCSGKFPRRSALTNHEKTCGVDKVAATLVRQRERKYDCKVCGSSFFTGRKARKSQDNYETSKSSNSSRAQHFAPKTESSSPGYHCSRLIPRIRALPSSPKPAPLLFLRAALHNVRTYSAYFTHIYLVRMATRTTSLKYCPARTSPAHDATRRQKLQMRHARMPNRAPDKKRITEAPRNSARRKRTEILLHWKNQHGADAKEKEARFTCNEPGCNFRTPLKTRLTRHVRVHTGERPYKCPHCDFSCNNLENLRKHVVSNKHPGKSLFSCRLCQAENAFETNLTKELKAHLVIVHPETYPTALLAQQYINSLYEF</sequence>
<dbReference type="PROSITE" id="PS00028">
    <property type="entry name" value="ZINC_FINGER_C2H2_1"/>
    <property type="match status" value="4"/>
</dbReference>
<dbReference type="AlphaFoldDB" id="A0ABD2WRN0"/>
<name>A0ABD2WRN0_9HYME</name>
<evidence type="ECO:0000256" key="7">
    <source>
        <dbReference type="PROSITE-ProRule" id="PRU00042"/>
    </source>
</evidence>
<organism evidence="10 11">
    <name type="scientific">Trichogramma kaykai</name>
    <dbReference type="NCBI Taxonomy" id="54128"/>
    <lineage>
        <taxon>Eukaryota</taxon>
        <taxon>Metazoa</taxon>
        <taxon>Ecdysozoa</taxon>
        <taxon>Arthropoda</taxon>
        <taxon>Hexapoda</taxon>
        <taxon>Insecta</taxon>
        <taxon>Pterygota</taxon>
        <taxon>Neoptera</taxon>
        <taxon>Endopterygota</taxon>
        <taxon>Hymenoptera</taxon>
        <taxon>Apocrita</taxon>
        <taxon>Proctotrupomorpha</taxon>
        <taxon>Chalcidoidea</taxon>
        <taxon>Trichogrammatidae</taxon>
        <taxon>Trichogramma</taxon>
    </lineage>
</organism>
<keyword evidence="2" id="KW-0479">Metal-binding</keyword>